<gene>
    <name evidence="2" type="ORF">MPLG2_0482</name>
</gene>
<accession>A0A2N9JDE5</accession>
<name>A0A2N9JDE5_9ACTN</name>
<dbReference type="EMBL" id="LT985188">
    <property type="protein sequence ID" value="SPD85518.1"/>
    <property type="molecule type" value="Genomic_DNA"/>
</dbReference>
<sequence length="140" mass="14825">MASRFGLSVAAVVLTGLVSAASMQPATASSAPATPPTPEKGECTITVKAVVNGDVGGNYTKIRCDRAKNVQLTVEVTTYGASNDTKRRVHKWATLTGQREDQLPIALIATRKLEAESVVCYDTPGFRKCRSRISSVSNPG</sequence>
<keyword evidence="1" id="KW-0732">Signal</keyword>
<evidence type="ECO:0008006" key="4">
    <source>
        <dbReference type="Google" id="ProtNLM"/>
    </source>
</evidence>
<evidence type="ECO:0000313" key="2">
    <source>
        <dbReference type="EMBL" id="SPD85518.1"/>
    </source>
</evidence>
<feature type="signal peptide" evidence="1">
    <location>
        <begin position="1"/>
        <end position="20"/>
    </location>
</feature>
<dbReference type="RefSeq" id="WP_158680795.1">
    <property type="nucleotide sequence ID" value="NZ_BAAAGO010000043.1"/>
</dbReference>
<dbReference type="AlphaFoldDB" id="A0A2N9JDE5"/>
<protein>
    <recommendedName>
        <fullName evidence="4">Secreted protein</fullName>
    </recommendedName>
</protein>
<keyword evidence="3" id="KW-1185">Reference proteome</keyword>
<evidence type="ECO:0000256" key="1">
    <source>
        <dbReference type="SAM" id="SignalP"/>
    </source>
</evidence>
<reference evidence="2 3" key="1">
    <citation type="submission" date="2018-02" db="EMBL/GenBank/DDBJ databases">
        <authorList>
            <person name="Cohen D.B."/>
            <person name="Kent A.D."/>
        </authorList>
    </citation>
    <scope>NUCLEOTIDE SEQUENCE [LARGE SCALE GENOMIC DNA]</scope>
    <source>
        <strain evidence="2">1</strain>
    </source>
</reference>
<proteinExistence type="predicted"/>
<feature type="chain" id="PRO_5039032729" description="Secreted protein" evidence="1">
    <location>
        <begin position="21"/>
        <end position="140"/>
    </location>
</feature>
<evidence type="ECO:0000313" key="3">
    <source>
        <dbReference type="Proteomes" id="UP000238164"/>
    </source>
</evidence>
<organism evidence="2 3">
    <name type="scientific">Micropruina glycogenica</name>
    <dbReference type="NCBI Taxonomy" id="75385"/>
    <lineage>
        <taxon>Bacteria</taxon>
        <taxon>Bacillati</taxon>
        <taxon>Actinomycetota</taxon>
        <taxon>Actinomycetes</taxon>
        <taxon>Propionibacteriales</taxon>
        <taxon>Nocardioidaceae</taxon>
        <taxon>Micropruina</taxon>
    </lineage>
</organism>
<dbReference type="KEGG" id="mgg:MPLG2_0482"/>
<dbReference type="Proteomes" id="UP000238164">
    <property type="component" value="Chromosome 1"/>
</dbReference>